<comment type="subcellular location">
    <subcellularLocation>
        <location evidence="1">Plastid</location>
        <location evidence="1">Chloroplast</location>
    </subcellularLocation>
</comment>
<dbReference type="Pfam" id="PF06351">
    <property type="entry name" value="Allene_ox_cyc"/>
    <property type="match status" value="1"/>
</dbReference>
<keyword evidence="7" id="KW-0413">Isomerase</keyword>
<dbReference type="InterPro" id="IPR044859">
    <property type="entry name" value="Allene_oxi_cyc_Dirigent"/>
</dbReference>
<sequence>MAAAMLNSRAQTAGNVLACSNIVRDLSQNSQKRDVKAACLQVQTARKQLHSLKSSSMRSTSYKQDSSRKRNSSSRITSVLEAQGRRTASKHGEIIKNPAEALMEHFGNLPSSDITHSSVTESADRLFLWESIPKLAEAQTFSVYELNEFDRDSPAFLEFSRQTVNKVDPDTGAHVHALGDQVPFTNKLYDGSLKLRLGITAGICLLMKHYPGMGTPEMKRQQFFFPDRYETLMTWYFGDFGHISGQGPFVNYQDTLMSITGGVGFFREARGVVRLHNISPFKFFYTFTLTGIPELPKHLTASVVPPSESAAAIPEAVACDPLFTLPNFSN</sequence>
<feature type="compositionally biased region" description="Polar residues" evidence="9">
    <location>
        <begin position="50"/>
        <end position="64"/>
    </location>
</feature>
<gene>
    <name evidence="10" type="ORF">CSSPTR1EN2_LOCUS9675</name>
</gene>
<keyword evidence="11" id="KW-1185">Reference proteome</keyword>
<dbReference type="EMBL" id="OZ019909">
    <property type="protein sequence ID" value="CAK9209386.1"/>
    <property type="molecule type" value="Genomic_DNA"/>
</dbReference>
<evidence type="ECO:0000256" key="9">
    <source>
        <dbReference type="SAM" id="MobiDB-lite"/>
    </source>
</evidence>
<dbReference type="InterPro" id="IPR009410">
    <property type="entry name" value="Allene_ox_cyc"/>
</dbReference>
<evidence type="ECO:0000256" key="5">
    <source>
        <dbReference type="ARBA" id="ARBA00022640"/>
    </source>
</evidence>
<name>A0ABP0TZY6_9BRYO</name>
<dbReference type="Proteomes" id="UP001497512">
    <property type="component" value="Chromosome 17"/>
</dbReference>
<keyword evidence="5" id="KW-0934">Plastid</keyword>
<proteinExistence type="inferred from homology"/>
<protein>
    <recommendedName>
        <fullName evidence="3">allene-oxide cyclase</fullName>
        <ecNumber evidence="3">5.3.99.6</ecNumber>
    </recommendedName>
</protein>
<dbReference type="Gene3D" id="2.40.480.10">
    <property type="entry name" value="Allene oxide cyclase-like"/>
    <property type="match status" value="1"/>
</dbReference>
<evidence type="ECO:0000256" key="6">
    <source>
        <dbReference type="ARBA" id="ARBA00022946"/>
    </source>
</evidence>
<reference evidence="10" key="1">
    <citation type="submission" date="2024-02" db="EMBL/GenBank/DDBJ databases">
        <authorList>
            <consortium name="ELIXIR-Norway"/>
            <consortium name="Elixir Norway"/>
        </authorList>
    </citation>
    <scope>NUCLEOTIDE SEQUENCE</scope>
</reference>
<organism evidence="10 11">
    <name type="scientific">Sphagnum troendelagicum</name>
    <dbReference type="NCBI Taxonomy" id="128251"/>
    <lineage>
        <taxon>Eukaryota</taxon>
        <taxon>Viridiplantae</taxon>
        <taxon>Streptophyta</taxon>
        <taxon>Embryophyta</taxon>
        <taxon>Bryophyta</taxon>
        <taxon>Sphagnophytina</taxon>
        <taxon>Sphagnopsida</taxon>
        <taxon>Sphagnales</taxon>
        <taxon>Sphagnaceae</taxon>
        <taxon>Sphagnum</taxon>
    </lineage>
</organism>
<dbReference type="PANTHER" id="PTHR31843">
    <property type="entry name" value="ALLENE OXIDE CYCLASE 4, CHLOROPLASTIC"/>
    <property type="match status" value="1"/>
</dbReference>
<evidence type="ECO:0000313" key="11">
    <source>
        <dbReference type="Proteomes" id="UP001497512"/>
    </source>
</evidence>
<comment type="similarity">
    <text evidence="2">Belongs to the allene oxide cyclase family.</text>
</comment>
<evidence type="ECO:0000256" key="1">
    <source>
        <dbReference type="ARBA" id="ARBA00004229"/>
    </source>
</evidence>
<keyword evidence="6" id="KW-0809">Transit peptide</keyword>
<keyword evidence="4" id="KW-0150">Chloroplast</keyword>
<evidence type="ECO:0000256" key="7">
    <source>
        <dbReference type="ARBA" id="ARBA00023235"/>
    </source>
</evidence>
<comment type="catalytic activity">
    <reaction evidence="8">
        <text>(9Z,13S,15Z)-12,13-epoxyoctadeca-9,11,15-trienoate = (9S,13S,15Z)-12-oxophyto-10,15-dienoate</text>
        <dbReference type="Rhea" id="RHEA:22592"/>
        <dbReference type="ChEBI" id="CHEBI:36438"/>
        <dbReference type="ChEBI" id="CHEBI:57411"/>
        <dbReference type="EC" id="5.3.99.6"/>
    </reaction>
</comment>
<accession>A0ABP0TZY6</accession>
<dbReference type="EC" id="5.3.99.6" evidence="3"/>
<evidence type="ECO:0000256" key="3">
    <source>
        <dbReference type="ARBA" id="ARBA00012209"/>
    </source>
</evidence>
<evidence type="ECO:0000256" key="4">
    <source>
        <dbReference type="ARBA" id="ARBA00022528"/>
    </source>
</evidence>
<dbReference type="SUPFAM" id="SSF141493">
    <property type="entry name" value="Allene oxide cyclase-like"/>
    <property type="match status" value="1"/>
</dbReference>
<feature type="region of interest" description="Disordered" evidence="9">
    <location>
        <begin position="50"/>
        <end position="91"/>
    </location>
</feature>
<evidence type="ECO:0000313" key="10">
    <source>
        <dbReference type="EMBL" id="CAK9209386.1"/>
    </source>
</evidence>
<evidence type="ECO:0000256" key="8">
    <source>
        <dbReference type="ARBA" id="ARBA00049891"/>
    </source>
</evidence>
<dbReference type="PANTHER" id="PTHR31843:SF11">
    <property type="entry name" value="ALLENE OXIDE CYCLASE 4, CHLOROPLASTIC"/>
    <property type="match status" value="1"/>
</dbReference>
<evidence type="ECO:0000256" key="2">
    <source>
        <dbReference type="ARBA" id="ARBA00007982"/>
    </source>
</evidence>
<dbReference type="InterPro" id="IPR034871">
    <property type="entry name" value="Allene_oxi_cyc_sf"/>
</dbReference>